<accession>G4CEJ3</accession>
<evidence type="ECO:0000256" key="6">
    <source>
        <dbReference type="ARBA" id="ARBA00023163"/>
    </source>
</evidence>
<dbReference type="EMBL" id="AGAY01000002">
    <property type="protein sequence ID" value="EGY53721.1"/>
    <property type="molecule type" value="Genomic_DNA"/>
</dbReference>
<evidence type="ECO:0000256" key="3">
    <source>
        <dbReference type="ARBA" id="ARBA00022741"/>
    </source>
</evidence>
<keyword evidence="2 7" id="KW-0808">Transferase</keyword>
<evidence type="ECO:0000256" key="8">
    <source>
        <dbReference type="RuleBase" id="RU003953"/>
    </source>
</evidence>
<proteinExistence type="inferred from homology"/>
<feature type="domain" description="Poly A polymerase head" evidence="10">
    <location>
        <begin position="101"/>
        <end position="224"/>
    </location>
</feature>
<name>G4CEJ3_9NEIS</name>
<dbReference type="InterPro" id="IPR002646">
    <property type="entry name" value="PolA_pol_head_dom"/>
</dbReference>
<dbReference type="Gene3D" id="3.30.460.10">
    <property type="entry name" value="Beta Polymerase, domain 2"/>
    <property type="match status" value="1"/>
</dbReference>
<evidence type="ECO:0000256" key="4">
    <source>
        <dbReference type="ARBA" id="ARBA00022840"/>
    </source>
</evidence>
<feature type="region of interest" description="Disordered" evidence="9">
    <location>
        <begin position="469"/>
        <end position="502"/>
    </location>
</feature>
<evidence type="ECO:0000256" key="9">
    <source>
        <dbReference type="SAM" id="MobiDB-lite"/>
    </source>
</evidence>
<evidence type="ECO:0000256" key="2">
    <source>
        <dbReference type="ARBA" id="ARBA00022679"/>
    </source>
</evidence>
<keyword evidence="3 7" id="KW-0547">Nucleotide-binding</keyword>
<comment type="similarity">
    <text evidence="7 8">Belongs to the tRNA nucleotidyltransferase/poly(A) polymerase family.</text>
</comment>
<dbReference type="SUPFAM" id="SSF81301">
    <property type="entry name" value="Nucleotidyltransferase"/>
    <property type="match status" value="1"/>
</dbReference>
<dbReference type="InterPro" id="IPR043519">
    <property type="entry name" value="NT_sf"/>
</dbReference>
<dbReference type="InterPro" id="IPR052191">
    <property type="entry name" value="tRNA_ntf/polyA_polymerase_I"/>
</dbReference>
<protein>
    <recommendedName>
        <fullName evidence="7">Poly(A) polymerase I</fullName>
        <shortName evidence="7">PAP I</shortName>
        <ecNumber evidence="7">2.7.7.19</ecNumber>
    </recommendedName>
</protein>
<keyword evidence="6 7" id="KW-0804">Transcription</keyword>
<dbReference type="SUPFAM" id="SSF81891">
    <property type="entry name" value="Poly A polymerase C-terminal region-like"/>
    <property type="match status" value="1"/>
</dbReference>
<dbReference type="Pfam" id="PF12626">
    <property type="entry name" value="PolyA_pol_arg_C"/>
    <property type="match status" value="1"/>
</dbReference>
<keyword evidence="13" id="KW-0548">Nucleotidyltransferase</keyword>
<dbReference type="GO" id="GO:0003723">
    <property type="term" value="F:RNA binding"/>
    <property type="evidence" value="ECO:0007669"/>
    <property type="project" value="UniProtKB-UniRule"/>
</dbReference>
<dbReference type="NCBIfam" id="TIGR01942">
    <property type="entry name" value="pcnB"/>
    <property type="match status" value="1"/>
</dbReference>
<dbReference type="PANTHER" id="PTHR43051">
    <property type="entry name" value="POLYNUCLEOTIDE ADENYLYLTRANSFERASE FAMILY PROTEIN"/>
    <property type="match status" value="1"/>
</dbReference>
<comment type="function">
    <text evidence="7">Adds poly(A) tail to the 3' end of many RNAs, which usually targets these RNAs for decay. Plays a significant role in the global control of gene expression, through influencing the rate of transcript degradation, and in the general RNA quality control.</text>
</comment>
<reference evidence="13 14" key="1">
    <citation type="submission" date="2011-05" db="EMBL/GenBank/DDBJ databases">
        <authorList>
            <person name="Muzny D."/>
            <person name="Qin X."/>
            <person name="Deng J."/>
            <person name="Jiang H."/>
            <person name="Liu Y."/>
            <person name="Qu J."/>
            <person name="Song X.-Z."/>
            <person name="Zhang L."/>
            <person name="Thornton R."/>
            <person name="Coyle M."/>
            <person name="Francisco L."/>
            <person name="Jackson L."/>
            <person name="Javaid M."/>
            <person name="Korchina V."/>
            <person name="Kovar C."/>
            <person name="Mata R."/>
            <person name="Mathew T."/>
            <person name="Ngo R."/>
            <person name="Nguyen L."/>
            <person name="Nguyen N."/>
            <person name="Okwuonu G."/>
            <person name="Ongeri F."/>
            <person name="Pham C."/>
            <person name="Simmons D."/>
            <person name="Wilczek-Boney K."/>
            <person name="Hale W."/>
            <person name="Jakkamsetti A."/>
            <person name="Pham P."/>
            <person name="Ruth R."/>
            <person name="San Lucas F."/>
            <person name="Warren J."/>
            <person name="Zhang J."/>
            <person name="Zhao Z."/>
            <person name="Zhou C."/>
            <person name="Zhu D."/>
            <person name="Lee S."/>
            <person name="Bess C."/>
            <person name="Blankenburg K."/>
            <person name="Forbes L."/>
            <person name="Fu Q."/>
            <person name="Gubbala S."/>
            <person name="Hirani K."/>
            <person name="Jayaseelan J.C."/>
            <person name="Lara F."/>
            <person name="Munidasa M."/>
            <person name="Palculict T."/>
            <person name="Patil S."/>
            <person name="Pu L.-L."/>
            <person name="Saada N."/>
            <person name="Tang L."/>
            <person name="Weissenberger G."/>
            <person name="Zhu Y."/>
            <person name="Hemphill L."/>
            <person name="Shang Y."/>
            <person name="Youmans B."/>
            <person name="Ayvaz T."/>
            <person name="Ross M."/>
            <person name="Santibanez J."/>
            <person name="Aqrawi P."/>
            <person name="Gross S."/>
            <person name="Joshi V."/>
            <person name="Fowler G."/>
            <person name="Nazareth L."/>
            <person name="Reid J."/>
            <person name="Worley K."/>
            <person name="Petrosino J."/>
            <person name="Highlander S."/>
            <person name="Gibbs R."/>
        </authorList>
    </citation>
    <scope>NUCLEOTIDE SEQUENCE [LARGE SCALE GENOMIC DNA]</scope>
    <source>
        <strain evidence="13 14">871</strain>
    </source>
</reference>
<dbReference type="Gene3D" id="1.10.3090.10">
    <property type="entry name" value="cca-adding enzyme, domain 2"/>
    <property type="match status" value="1"/>
</dbReference>
<feature type="active site" evidence="7">
    <location>
        <position position="194"/>
    </location>
</feature>
<feature type="domain" description="tRNA nucleotidyltransferase/poly(A) polymerase RNA and SrmB- binding" evidence="12">
    <location>
        <begin position="252"/>
        <end position="313"/>
    </location>
</feature>
<dbReference type="PATRIC" id="fig|1032488.3.peg.28"/>
<evidence type="ECO:0000256" key="5">
    <source>
        <dbReference type="ARBA" id="ARBA00022884"/>
    </source>
</evidence>
<dbReference type="EC" id="2.7.7.19" evidence="7"/>
<feature type="compositionally biased region" description="Basic residues" evidence="9">
    <location>
        <begin position="483"/>
        <end position="494"/>
    </location>
</feature>
<evidence type="ECO:0000256" key="1">
    <source>
        <dbReference type="ARBA" id="ARBA00022664"/>
    </source>
</evidence>
<dbReference type="STRING" id="1032488.HMPREF9371_0032"/>
<keyword evidence="1 7" id="KW-0507">mRNA processing</keyword>
<dbReference type="InterPro" id="IPR010206">
    <property type="entry name" value="PolA_pol_I"/>
</dbReference>
<keyword evidence="14" id="KW-1185">Reference proteome</keyword>
<sequence>MVACAEKCPFFSCMRSRIRAGGANSVILRTFWRRPCAAGMLDDFERNMLKKWLHKVFPAKSAAVRPRKTVLPFAEHGIEAGSISFAAEKVVSRLHQAGFEAYVVGGAVRDLLLGIEPKDFDVATNARPEEVRKIFRRSRIIGRRFQIVHVMVGPETIEVTTFRGGGRPARQNEHGRIMQDNSYGTLAQDAERRDFTCNALYYNPQRQEITDFHHGVDDIRAKRLVMIGDARERYQEDPVRMLRAARLSGKLGFQVAEDTAEPIAAQLHLLPKEPLARLFDEVMKILFSGSAEDCLRQLKQLQMDARPLHPLLDAALHGLPPAGEHNMVSLALANTDRRLKADQSVSVGFVLAAVLWPQVQHYWQQQRRQGKKDDAALSAAIAQMREEMEKGWGVPQRYAATMREIWILQPRFDHRRGARPFRLLAQQRFRAAYDFLLLRAQTGETEQQTADWWTAFQEADQEQRVAMVQAQQPCRLDDEPAAPKKRRRRRKKPAAKREETSA</sequence>
<evidence type="ECO:0000313" key="14">
    <source>
        <dbReference type="Proteomes" id="UP000003019"/>
    </source>
</evidence>
<dbReference type="Pfam" id="PF12627">
    <property type="entry name" value="PolyA_pol_RNAbd"/>
    <property type="match status" value="1"/>
</dbReference>
<comment type="catalytic activity">
    <reaction evidence="7">
        <text>RNA(n) + ATP = RNA(n)-3'-adenine ribonucleotide + diphosphate</text>
        <dbReference type="Rhea" id="RHEA:11332"/>
        <dbReference type="Rhea" id="RHEA-COMP:14527"/>
        <dbReference type="Rhea" id="RHEA-COMP:17347"/>
        <dbReference type="ChEBI" id="CHEBI:30616"/>
        <dbReference type="ChEBI" id="CHEBI:33019"/>
        <dbReference type="ChEBI" id="CHEBI:140395"/>
        <dbReference type="ChEBI" id="CHEBI:173115"/>
        <dbReference type="EC" id="2.7.7.19"/>
    </reaction>
</comment>
<comment type="caution">
    <text evidence="13">The sequence shown here is derived from an EMBL/GenBank/DDBJ whole genome shotgun (WGS) entry which is preliminary data.</text>
</comment>
<dbReference type="GO" id="GO:0006397">
    <property type="term" value="P:mRNA processing"/>
    <property type="evidence" value="ECO:0007669"/>
    <property type="project" value="UniProtKB-KW"/>
</dbReference>
<feature type="active site" evidence="7">
    <location>
        <position position="121"/>
    </location>
</feature>
<feature type="domain" description="Polymerase A arginine-rich C-terminal" evidence="11">
    <location>
        <begin position="370"/>
        <end position="491"/>
    </location>
</feature>
<dbReference type="GO" id="GO:0043633">
    <property type="term" value="P:polyadenylation-dependent RNA catabolic process"/>
    <property type="evidence" value="ECO:0007669"/>
    <property type="project" value="InterPro"/>
</dbReference>
<keyword evidence="4 7" id="KW-0067">ATP-binding</keyword>
<dbReference type="HAMAP" id="MF_00957">
    <property type="entry name" value="PolyA_pol"/>
    <property type="match status" value="1"/>
</dbReference>
<evidence type="ECO:0000259" key="10">
    <source>
        <dbReference type="Pfam" id="PF01743"/>
    </source>
</evidence>
<dbReference type="PANTHER" id="PTHR43051:SF1">
    <property type="entry name" value="POLYNUCLEOTIDE ADENYLYLTRANSFERASE FAMILY PROTEIN"/>
    <property type="match status" value="1"/>
</dbReference>
<dbReference type="GO" id="GO:1990817">
    <property type="term" value="F:poly(A) RNA polymerase activity"/>
    <property type="evidence" value="ECO:0007669"/>
    <property type="project" value="UniProtKB-UniRule"/>
</dbReference>
<dbReference type="GO" id="GO:0005524">
    <property type="term" value="F:ATP binding"/>
    <property type="evidence" value="ECO:0007669"/>
    <property type="project" value="UniProtKB-UniRule"/>
</dbReference>
<dbReference type="Proteomes" id="UP000003019">
    <property type="component" value="Unassembled WGS sequence"/>
</dbReference>
<keyword evidence="5 7" id="KW-0694">RNA-binding</keyword>
<organism evidence="13 14">
    <name type="scientific">Neisseria shayeganii 871</name>
    <dbReference type="NCBI Taxonomy" id="1032488"/>
    <lineage>
        <taxon>Bacteria</taxon>
        <taxon>Pseudomonadati</taxon>
        <taxon>Pseudomonadota</taxon>
        <taxon>Betaproteobacteria</taxon>
        <taxon>Neisseriales</taxon>
        <taxon>Neisseriaceae</taxon>
        <taxon>Neisseria</taxon>
    </lineage>
</organism>
<gene>
    <name evidence="7 13" type="primary">pcnB</name>
    <name evidence="13" type="ORF">HMPREF9371_0032</name>
</gene>
<dbReference type="InterPro" id="IPR025866">
    <property type="entry name" value="PolyA_pol_arg_C_dom"/>
</dbReference>
<dbReference type="AlphaFoldDB" id="G4CEJ3"/>
<evidence type="ECO:0000313" key="13">
    <source>
        <dbReference type="EMBL" id="EGY53721.1"/>
    </source>
</evidence>
<dbReference type="InterPro" id="IPR032828">
    <property type="entry name" value="PolyA_RNA-bd"/>
</dbReference>
<evidence type="ECO:0000259" key="11">
    <source>
        <dbReference type="Pfam" id="PF12626"/>
    </source>
</evidence>
<dbReference type="CDD" id="cd05398">
    <property type="entry name" value="NT_ClassII-CCAase"/>
    <property type="match status" value="1"/>
</dbReference>
<dbReference type="Pfam" id="PF01743">
    <property type="entry name" value="PolyA_pol"/>
    <property type="match status" value="1"/>
</dbReference>
<evidence type="ECO:0000256" key="7">
    <source>
        <dbReference type="HAMAP-Rule" id="MF_00957"/>
    </source>
</evidence>
<evidence type="ECO:0000259" key="12">
    <source>
        <dbReference type="Pfam" id="PF12627"/>
    </source>
</evidence>
<dbReference type="HOGENOM" id="CLU_015961_0_0_4"/>
<feature type="active site" evidence="7">
    <location>
        <position position="119"/>
    </location>
</feature>